<name>A0AAD9FE39_DISEL</name>
<evidence type="ECO:0000313" key="3">
    <source>
        <dbReference type="Proteomes" id="UP001228049"/>
    </source>
</evidence>
<feature type="signal peptide" evidence="1">
    <location>
        <begin position="1"/>
        <end position="20"/>
    </location>
</feature>
<proteinExistence type="predicted"/>
<dbReference type="EMBL" id="JASDAP010000010">
    <property type="protein sequence ID" value="KAK1895310.1"/>
    <property type="molecule type" value="Genomic_DNA"/>
</dbReference>
<accession>A0AAD9FE39</accession>
<reference evidence="2" key="1">
    <citation type="submission" date="2023-04" db="EMBL/GenBank/DDBJ databases">
        <title>Chromosome-level genome of Chaenocephalus aceratus.</title>
        <authorList>
            <person name="Park H."/>
        </authorList>
    </citation>
    <scope>NUCLEOTIDE SEQUENCE</scope>
    <source>
        <strain evidence="2">DE</strain>
        <tissue evidence="2">Muscle</tissue>
    </source>
</reference>
<feature type="chain" id="PRO_5042200276" evidence="1">
    <location>
        <begin position="21"/>
        <end position="179"/>
    </location>
</feature>
<keyword evidence="1" id="KW-0732">Signal</keyword>
<gene>
    <name evidence="2" type="ORF">KUDE01_020761</name>
</gene>
<dbReference type="Proteomes" id="UP001228049">
    <property type="component" value="Unassembled WGS sequence"/>
</dbReference>
<dbReference type="AlphaFoldDB" id="A0AAD9FE39"/>
<organism evidence="2 3">
    <name type="scientific">Dissostichus eleginoides</name>
    <name type="common">Patagonian toothfish</name>
    <name type="synonym">Dissostichus amissus</name>
    <dbReference type="NCBI Taxonomy" id="100907"/>
    <lineage>
        <taxon>Eukaryota</taxon>
        <taxon>Metazoa</taxon>
        <taxon>Chordata</taxon>
        <taxon>Craniata</taxon>
        <taxon>Vertebrata</taxon>
        <taxon>Euteleostomi</taxon>
        <taxon>Actinopterygii</taxon>
        <taxon>Neopterygii</taxon>
        <taxon>Teleostei</taxon>
        <taxon>Neoteleostei</taxon>
        <taxon>Acanthomorphata</taxon>
        <taxon>Eupercaria</taxon>
        <taxon>Perciformes</taxon>
        <taxon>Notothenioidei</taxon>
        <taxon>Nototheniidae</taxon>
        <taxon>Dissostichus</taxon>
    </lineage>
</organism>
<evidence type="ECO:0000256" key="1">
    <source>
        <dbReference type="SAM" id="SignalP"/>
    </source>
</evidence>
<protein>
    <submittedName>
        <fullName evidence="2">Thymidine phosphorylase</fullName>
    </submittedName>
</protein>
<comment type="caution">
    <text evidence="2">The sequence shown here is derived from an EMBL/GenBank/DDBJ whole genome shotgun (WGS) entry which is preliminary data.</text>
</comment>
<sequence length="179" mass="19666">MAPKGGTCCFLLILACAALAKPPDGNPDIKSDIKDISRKLMKKCLKNGFPEPKMLPTTLFKNCDSAKAELFSSYESMVSGSSNKVDVVTNKKCLLATIKQMRNSSMAPSCHMQAILASISWEMLTKQSENMTSEEYDTLLGASKPALGMKLPSDVGKRQNLKKLMDMLRRNLLACLKIK</sequence>
<keyword evidence="3" id="KW-1185">Reference proteome</keyword>
<dbReference type="PROSITE" id="PS51257">
    <property type="entry name" value="PROKAR_LIPOPROTEIN"/>
    <property type="match status" value="1"/>
</dbReference>
<evidence type="ECO:0000313" key="2">
    <source>
        <dbReference type="EMBL" id="KAK1895310.1"/>
    </source>
</evidence>